<dbReference type="InterPro" id="IPR036318">
    <property type="entry name" value="FAD-bd_PCMH-like_sf"/>
</dbReference>
<dbReference type="GO" id="GO:0016491">
    <property type="term" value="F:oxidoreductase activity"/>
    <property type="evidence" value="ECO:0007669"/>
    <property type="project" value="UniProtKB-KW"/>
</dbReference>
<sequence length="501" mass="55802">MTRLDATVRELWMDKAAAIIKEKGLSSEELRQEFSRIYFPWDTTYNNYRFMYKLQIQELPLFVIVPCNKNEICKLLCLAYIKKLTMRIISGRHSSNIQNSDLYVDMSLFNKIHVDEDILVAGGGINQGKIYQYLFDNNHTYHFAHGAKIGHPLFSHSVSRLLENSANELAFGGGSAGSVCISGLTSCGGVGSFRRTLGLAIDSVISYEIVVPPNKSCPKPTILCATSETNSDLFWALSGGSCANFGIITDITYKLPTIGRIVMYSISWPWIQAKEVLTLWLNTSPLRPSAYNEDISMFSYPGSLGIELGGLYVIPGDQTDEQAVQTVEAEMAIYGCTLKTRIVTYPEAVESLSSGRVYYPFSATQIYFSSNIVDVDFVIGMMDAAQKINGLCLFGIELLGGKISEVPPSGTAFYPRNANFFYDLFAYCASSLDVGDITAWVKTTFDVIYNPKTDNVFVAFPIPKLENHLDAYYGKNKNRLIGIKHKYDTYGVMNYPQGINI</sequence>
<dbReference type="PANTHER" id="PTHR42973">
    <property type="entry name" value="BINDING OXIDOREDUCTASE, PUTATIVE (AFU_ORTHOLOGUE AFUA_1G17690)-RELATED"/>
    <property type="match status" value="1"/>
</dbReference>
<feature type="domain" description="FAD-binding PCMH-type" evidence="6">
    <location>
        <begin position="56"/>
        <end position="258"/>
    </location>
</feature>
<evidence type="ECO:0000256" key="5">
    <source>
        <dbReference type="ARBA" id="ARBA00023002"/>
    </source>
</evidence>
<gene>
    <name evidence="7" type="ORF">Satyrvirus5_29</name>
</gene>
<dbReference type="InterPro" id="IPR016166">
    <property type="entry name" value="FAD-bd_PCMH"/>
</dbReference>
<accession>A0A3G5AF00</accession>
<evidence type="ECO:0000256" key="1">
    <source>
        <dbReference type="ARBA" id="ARBA00001974"/>
    </source>
</evidence>
<keyword evidence="3" id="KW-0285">Flavoprotein</keyword>
<dbReference type="SUPFAM" id="SSF56176">
    <property type="entry name" value="FAD-binding/transporter-associated domain-like"/>
    <property type="match status" value="1"/>
</dbReference>
<comment type="cofactor">
    <cofactor evidence="1">
        <name>FAD</name>
        <dbReference type="ChEBI" id="CHEBI:57692"/>
    </cofactor>
</comment>
<evidence type="ECO:0000259" key="6">
    <source>
        <dbReference type="PROSITE" id="PS51387"/>
    </source>
</evidence>
<dbReference type="Pfam" id="PF01565">
    <property type="entry name" value="FAD_binding_4"/>
    <property type="match status" value="1"/>
</dbReference>
<comment type="similarity">
    <text evidence="2">Belongs to the oxygen-dependent FAD-linked oxidoreductase family.</text>
</comment>
<dbReference type="InterPro" id="IPR050416">
    <property type="entry name" value="FAD-linked_Oxidoreductase"/>
</dbReference>
<keyword evidence="5" id="KW-0560">Oxidoreductase</keyword>
<reference evidence="7" key="1">
    <citation type="submission" date="2018-10" db="EMBL/GenBank/DDBJ databases">
        <title>Hidden diversity of soil giant viruses.</title>
        <authorList>
            <person name="Schulz F."/>
            <person name="Alteio L."/>
            <person name="Goudeau D."/>
            <person name="Ryan E.M."/>
            <person name="Malmstrom R.R."/>
            <person name="Blanchard J."/>
            <person name="Woyke T."/>
        </authorList>
    </citation>
    <scope>NUCLEOTIDE SEQUENCE</scope>
    <source>
        <strain evidence="7">SAV1</strain>
    </source>
</reference>
<keyword evidence="4" id="KW-0274">FAD</keyword>
<dbReference type="Gene3D" id="3.40.462.20">
    <property type="match status" value="1"/>
</dbReference>
<evidence type="ECO:0000313" key="7">
    <source>
        <dbReference type="EMBL" id="AYV85164.1"/>
    </source>
</evidence>
<dbReference type="EMBL" id="MK072441">
    <property type="protein sequence ID" value="AYV85164.1"/>
    <property type="molecule type" value="Genomic_DNA"/>
</dbReference>
<dbReference type="InterPro" id="IPR006094">
    <property type="entry name" value="Oxid_FAD_bind_N"/>
</dbReference>
<dbReference type="InterPro" id="IPR012951">
    <property type="entry name" value="BBE"/>
</dbReference>
<dbReference type="InterPro" id="IPR016169">
    <property type="entry name" value="FAD-bd_PCMH_sub2"/>
</dbReference>
<dbReference type="PANTHER" id="PTHR42973:SF39">
    <property type="entry name" value="FAD-BINDING PCMH-TYPE DOMAIN-CONTAINING PROTEIN"/>
    <property type="match status" value="1"/>
</dbReference>
<proteinExistence type="inferred from homology"/>
<dbReference type="Gene3D" id="3.30.465.10">
    <property type="match status" value="2"/>
</dbReference>
<evidence type="ECO:0000256" key="3">
    <source>
        <dbReference type="ARBA" id="ARBA00022630"/>
    </source>
</evidence>
<protein>
    <recommendedName>
        <fullName evidence="6">FAD-binding PCMH-type domain-containing protein</fullName>
    </recommendedName>
</protein>
<dbReference type="Pfam" id="PF08031">
    <property type="entry name" value="BBE"/>
    <property type="match status" value="1"/>
</dbReference>
<evidence type="ECO:0000256" key="2">
    <source>
        <dbReference type="ARBA" id="ARBA00005466"/>
    </source>
</evidence>
<dbReference type="GO" id="GO:0071949">
    <property type="term" value="F:FAD binding"/>
    <property type="evidence" value="ECO:0007669"/>
    <property type="project" value="InterPro"/>
</dbReference>
<organism evidence="7">
    <name type="scientific">Satyrvirus sp</name>
    <dbReference type="NCBI Taxonomy" id="2487771"/>
    <lineage>
        <taxon>Viruses</taxon>
        <taxon>Varidnaviria</taxon>
        <taxon>Bamfordvirae</taxon>
        <taxon>Nucleocytoviricota</taxon>
        <taxon>Megaviricetes</taxon>
        <taxon>Imitervirales</taxon>
        <taxon>Mimiviridae</taxon>
        <taxon>Megamimivirinae</taxon>
    </lineage>
</organism>
<dbReference type="PROSITE" id="PS51387">
    <property type="entry name" value="FAD_PCMH"/>
    <property type="match status" value="1"/>
</dbReference>
<evidence type="ECO:0000256" key="4">
    <source>
        <dbReference type="ARBA" id="ARBA00022827"/>
    </source>
</evidence>
<name>A0A3G5AF00_9VIRU</name>